<keyword evidence="4" id="KW-0238">DNA-binding</keyword>
<keyword evidence="5" id="KW-0539">Nucleus</keyword>
<dbReference type="OrthoDB" id="343623at2759"/>
<keyword evidence="8" id="KW-1185">Reference proteome</keyword>
<evidence type="ECO:0000256" key="1">
    <source>
        <dbReference type="ARBA" id="ARBA00004123"/>
    </source>
</evidence>
<gene>
    <name evidence="7" type="ORF">AWRI3578_g101</name>
</gene>
<accession>A0A1E5RZU6</accession>
<dbReference type="PANTHER" id="PTHR12087:SF0">
    <property type="entry name" value="ORIGIN RECOGNITION COMPLEX SUBUNIT 4"/>
    <property type="match status" value="1"/>
</dbReference>
<name>A0A1E5RZU6_9ASCO</name>
<dbReference type="EMBL" id="LPNL01000001">
    <property type="protein sequence ID" value="OEJ92243.1"/>
    <property type="molecule type" value="Genomic_DNA"/>
</dbReference>
<keyword evidence="3" id="KW-0235">DNA replication</keyword>
<dbReference type="Gene3D" id="3.40.50.300">
    <property type="entry name" value="P-loop containing nucleotide triphosphate hydrolases"/>
    <property type="match status" value="1"/>
</dbReference>
<evidence type="ECO:0000313" key="7">
    <source>
        <dbReference type="EMBL" id="OEJ92243.1"/>
    </source>
</evidence>
<dbReference type="Pfam" id="PF14629">
    <property type="entry name" value="ORC4_C"/>
    <property type="match status" value="1"/>
</dbReference>
<comment type="subcellular location">
    <subcellularLocation>
        <location evidence="1">Nucleus</location>
    </subcellularLocation>
</comment>
<reference evidence="8" key="1">
    <citation type="journal article" date="2016" name="Genome Announc.">
        <title>Genome sequences of three species of Hanseniaspora isolated from spontaneous wine fermentations.</title>
        <authorList>
            <person name="Sternes P.R."/>
            <person name="Lee D."/>
            <person name="Kutyna D.R."/>
            <person name="Borneman A.R."/>
        </authorList>
    </citation>
    <scope>NUCLEOTIDE SEQUENCE [LARGE SCALE GENOMIC DNA]</scope>
    <source>
        <strain evidence="8">AWRI3578</strain>
    </source>
</reference>
<feature type="domain" description="Origin recognition complex subunit 4 C-terminal" evidence="6">
    <location>
        <begin position="298"/>
        <end position="525"/>
    </location>
</feature>
<dbReference type="Proteomes" id="UP000095605">
    <property type="component" value="Unassembled WGS sequence"/>
</dbReference>
<dbReference type="GO" id="GO:0005664">
    <property type="term" value="C:nuclear origin of replication recognition complex"/>
    <property type="evidence" value="ECO:0007669"/>
    <property type="project" value="TreeGrafter"/>
</dbReference>
<evidence type="ECO:0000256" key="5">
    <source>
        <dbReference type="ARBA" id="ARBA00023242"/>
    </source>
</evidence>
<dbReference type="InterPro" id="IPR032705">
    <property type="entry name" value="ORC4_C"/>
</dbReference>
<dbReference type="GO" id="GO:0003688">
    <property type="term" value="F:DNA replication origin binding"/>
    <property type="evidence" value="ECO:0007669"/>
    <property type="project" value="TreeGrafter"/>
</dbReference>
<comment type="similarity">
    <text evidence="2">Belongs to the ORC4 family.</text>
</comment>
<evidence type="ECO:0000256" key="4">
    <source>
        <dbReference type="ARBA" id="ARBA00023125"/>
    </source>
</evidence>
<dbReference type="GO" id="GO:0006270">
    <property type="term" value="P:DNA replication initiation"/>
    <property type="evidence" value="ECO:0007669"/>
    <property type="project" value="TreeGrafter"/>
</dbReference>
<evidence type="ECO:0000256" key="3">
    <source>
        <dbReference type="ARBA" id="ARBA00022705"/>
    </source>
</evidence>
<organism evidence="7 8">
    <name type="scientific">Hanseniaspora opuntiae</name>
    <dbReference type="NCBI Taxonomy" id="211096"/>
    <lineage>
        <taxon>Eukaryota</taxon>
        <taxon>Fungi</taxon>
        <taxon>Dikarya</taxon>
        <taxon>Ascomycota</taxon>
        <taxon>Saccharomycotina</taxon>
        <taxon>Saccharomycetes</taxon>
        <taxon>Saccharomycodales</taxon>
        <taxon>Saccharomycodaceae</taxon>
        <taxon>Hanseniaspora</taxon>
    </lineage>
</organism>
<evidence type="ECO:0000313" key="8">
    <source>
        <dbReference type="Proteomes" id="UP000095605"/>
    </source>
</evidence>
<sequence length="538" mass="63070">MDLGHFDEQNIHKLRLSLLKKIHLEKKVPEYYEQNLDRIKWKLNKCCNSSSGKRNESFIIQVFNPTDLHIVKKTIDEALSSDIKNNNIIINLSGVVDTSVDTLLTQFENQVYRNIDINSLKNKKLDDDEDVVTLDKLFKDKMDRYFTYLETGERVNTTGLDHNVDFVSGENKTKAFDTFLSFLANDAQLILNKTNKFLIGRNQLPTVFFIVDSLELFSEDIERQTLLYNLFDFMDGNNDKYAFSTCFLGITTLPYIENMLEKRVHSRFSNTFITFKPLNDFDTFKADFYNTLMFNLDEETGEYDSYINSGLESQWNSLVLKWVNQNSADDHLILNDFLKTVFYSNKNNHQLQMGLLNGLNYTNFNMETWEDIETKFPKAIVEYYMNTNRNSLSELVKSLTDLEVLLLILMTKKNKLLFANEDDRLTYKHNNKTTSLVQVYRLYEDLYTSKDSKDIPIRKFPKTVVKSCWERLIKLGLINHRTKMKSHVDLVRVFKTANSSRYTTLSNPSMERYACLLTLDEIRKIITPKHRLFDLTSI</sequence>
<dbReference type="AlphaFoldDB" id="A0A1E5RZU6"/>
<dbReference type="InterPro" id="IPR027417">
    <property type="entry name" value="P-loop_NTPase"/>
</dbReference>
<dbReference type="PANTHER" id="PTHR12087">
    <property type="entry name" value="ORIGIN RECOGNITION COMPLEX SUBUNIT 4"/>
    <property type="match status" value="1"/>
</dbReference>
<protein>
    <recommendedName>
        <fullName evidence="6">Origin recognition complex subunit 4 C-terminal domain-containing protein</fullName>
    </recommendedName>
</protein>
<proteinExistence type="inferred from homology"/>
<evidence type="ECO:0000259" key="6">
    <source>
        <dbReference type="Pfam" id="PF14629"/>
    </source>
</evidence>
<evidence type="ECO:0000256" key="2">
    <source>
        <dbReference type="ARBA" id="ARBA00005334"/>
    </source>
</evidence>
<comment type="caution">
    <text evidence="7">The sequence shown here is derived from an EMBL/GenBank/DDBJ whole genome shotgun (WGS) entry which is preliminary data.</text>
</comment>
<dbReference type="InterPro" id="IPR016527">
    <property type="entry name" value="ORC4"/>
</dbReference>